<evidence type="ECO:0000313" key="3">
    <source>
        <dbReference type="EMBL" id="CAL6018207.1"/>
    </source>
</evidence>
<reference evidence="3 4" key="1">
    <citation type="submission" date="2024-07" db="EMBL/GenBank/DDBJ databases">
        <authorList>
            <person name="Akdeniz Z."/>
        </authorList>
    </citation>
    <scope>NUCLEOTIDE SEQUENCE [LARGE SCALE GENOMIC DNA]</scope>
</reference>
<keyword evidence="1" id="KW-0175">Coiled coil</keyword>
<protein>
    <submittedName>
        <fullName evidence="3">Histone-lysine_N-methyltransferase 2A-like isoform X2</fullName>
    </submittedName>
</protein>
<comment type="caution">
    <text evidence="3">The sequence shown here is derived from an EMBL/GenBank/DDBJ whole genome shotgun (WGS) entry which is preliminary data.</text>
</comment>
<feature type="compositionally biased region" description="Polar residues" evidence="2">
    <location>
        <begin position="402"/>
        <end position="417"/>
    </location>
</feature>
<proteinExistence type="predicted"/>
<feature type="compositionally biased region" description="Basic and acidic residues" evidence="2">
    <location>
        <begin position="304"/>
        <end position="313"/>
    </location>
</feature>
<name>A0ABP1IKT8_9EUKA</name>
<accession>A0ABP1IKT8</accession>
<feature type="region of interest" description="Disordered" evidence="2">
    <location>
        <begin position="267"/>
        <end position="502"/>
    </location>
</feature>
<feature type="compositionally biased region" description="Basic and acidic residues" evidence="2">
    <location>
        <begin position="331"/>
        <end position="343"/>
    </location>
</feature>
<evidence type="ECO:0000256" key="1">
    <source>
        <dbReference type="SAM" id="Coils"/>
    </source>
</evidence>
<feature type="compositionally biased region" description="Polar residues" evidence="2">
    <location>
        <begin position="423"/>
        <end position="432"/>
    </location>
</feature>
<organism evidence="3 4">
    <name type="scientific">Hexamita inflata</name>
    <dbReference type="NCBI Taxonomy" id="28002"/>
    <lineage>
        <taxon>Eukaryota</taxon>
        <taxon>Metamonada</taxon>
        <taxon>Diplomonadida</taxon>
        <taxon>Hexamitidae</taxon>
        <taxon>Hexamitinae</taxon>
        <taxon>Hexamita</taxon>
    </lineage>
</organism>
<feature type="coiled-coil region" evidence="1">
    <location>
        <begin position="204"/>
        <end position="231"/>
    </location>
</feature>
<feature type="compositionally biased region" description="Basic and acidic residues" evidence="2">
    <location>
        <begin position="469"/>
        <end position="492"/>
    </location>
</feature>
<feature type="compositionally biased region" description="Polar residues" evidence="2">
    <location>
        <begin position="379"/>
        <end position="393"/>
    </location>
</feature>
<feature type="compositionally biased region" description="Basic and acidic residues" evidence="2">
    <location>
        <begin position="363"/>
        <end position="378"/>
    </location>
</feature>
<feature type="compositionally biased region" description="Acidic residues" evidence="2">
    <location>
        <begin position="493"/>
        <end position="502"/>
    </location>
</feature>
<dbReference type="EMBL" id="CAXDID020000080">
    <property type="protein sequence ID" value="CAL6018207.1"/>
    <property type="molecule type" value="Genomic_DNA"/>
</dbReference>
<dbReference type="Proteomes" id="UP001642409">
    <property type="component" value="Unassembled WGS sequence"/>
</dbReference>
<feature type="compositionally biased region" description="Basic and acidic residues" evidence="2">
    <location>
        <begin position="283"/>
        <end position="293"/>
    </location>
</feature>
<sequence length="502" mass="59243">MIKQFIKFHHGSKERNQLNEVIEQFDKINKTNIKYLLYSEEIQCDENLTLFSDYKTINLEILNEILENSSKVTKQYMISPSYHQVLNIYLGYMEIQPFTNIQAWEIDYLKLQKQFQPNVVIKHNLIFEQKQICSNVTIQDATVPILVSIQQMNQDIQECPYNIKIYCSESRIKDKFDCSIPSQNTIIEQKQKIEIDPSFLEQIEEEKQINLQLEQKEYERLQQIKTEQVEQQIIPPNPELNNENINLEKQKEPIPQNSIENKVQAKELEQPKEQTEQIIKQSAKPEENTKKSETNTLLQSPFKPESKQKEKQSLETSQKQIETKLIQSPFKETETKPEQKSKQNELFFELSEDEPITLIKSPLKPENKKQNEKVETKTKLIQSPFEQNKQNPKQNEDFSDSLEFNNSIDNQKSNKPNIETPKQKGQIQNPFEQTEPKTAEKKKKSPKISNPFEEPKENTPKKKLLSNPFEDKPQKDNKRQRNEYVENDKDVMELGDLDDFLF</sequence>
<evidence type="ECO:0000256" key="2">
    <source>
        <dbReference type="SAM" id="MobiDB-lite"/>
    </source>
</evidence>
<keyword evidence="4" id="KW-1185">Reference proteome</keyword>
<gene>
    <name evidence="3" type="ORF">HINF_LOCUS26355</name>
</gene>
<evidence type="ECO:0000313" key="4">
    <source>
        <dbReference type="Proteomes" id="UP001642409"/>
    </source>
</evidence>